<feature type="compositionally biased region" description="Low complexity" evidence="2">
    <location>
        <begin position="1911"/>
        <end position="1929"/>
    </location>
</feature>
<feature type="compositionally biased region" description="Basic residues" evidence="2">
    <location>
        <begin position="3194"/>
        <end position="3203"/>
    </location>
</feature>
<evidence type="ECO:0000256" key="1">
    <source>
        <dbReference type="SAM" id="Coils"/>
    </source>
</evidence>
<reference evidence="3" key="1">
    <citation type="submission" date="2023-10" db="EMBL/GenBank/DDBJ databases">
        <authorList>
            <person name="Chen Y."/>
            <person name="Shah S."/>
            <person name="Dougan E. K."/>
            <person name="Thang M."/>
            <person name="Chan C."/>
        </authorList>
    </citation>
    <scope>NUCLEOTIDE SEQUENCE [LARGE SCALE GENOMIC DNA]</scope>
</reference>
<feature type="region of interest" description="Disordered" evidence="2">
    <location>
        <begin position="1748"/>
        <end position="1770"/>
    </location>
</feature>
<keyword evidence="4" id="KW-1185">Reference proteome</keyword>
<evidence type="ECO:0000313" key="4">
    <source>
        <dbReference type="Proteomes" id="UP001189429"/>
    </source>
</evidence>
<protein>
    <submittedName>
        <fullName evidence="3">Uncharacterized protein</fullName>
    </submittedName>
</protein>
<dbReference type="EMBL" id="CAUYUJ010015088">
    <property type="protein sequence ID" value="CAK0849762.1"/>
    <property type="molecule type" value="Genomic_DNA"/>
</dbReference>
<feature type="region of interest" description="Disordered" evidence="2">
    <location>
        <begin position="2079"/>
        <end position="2116"/>
    </location>
</feature>
<comment type="caution">
    <text evidence="3">The sequence shown here is derived from an EMBL/GenBank/DDBJ whole genome shotgun (WGS) entry which is preliminary data.</text>
</comment>
<feature type="region of interest" description="Disordered" evidence="2">
    <location>
        <begin position="1168"/>
        <end position="1189"/>
    </location>
</feature>
<evidence type="ECO:0000256" key="2">
    <source>
        <dbReference type="SAM" id="MobiDB-lite"/>
    </source>
</evidence>
<feature type="compositionally biased region" description="Gly residues" evidence="2">
    <location>
        <begin position="1854"/>
        <end position="1868"/>
    </location>
</feature>
<dbReference type="Proteomes" id="UP001189429">
    <property type="component" value="Unassembled WGS sequence"/>
</dbReference>
<feature type="region of interest" description="Disordered" evidence="2">
    <location>
        <begin position="1794"/>
        <end position="2026"/>
    </location>
</feature>
<feature type="region of interest" description="Disordered" evidence="2">
    <location>
        <begin position="2273"/>
        <end position="2292"/>
    </location>
</feature>
<feature type="region of interest" description="Disordered" evidence="2">
    <location>
        <begin position="531"/>
        <end position="550"/>
    </location>
</feature>
<accession>A0ABN9TV77</accession>
<organism evidence="3 4">
    <name type="scientific">Prorocentrum cordatum</name>
    <dbReference type="NCBI Taxonomy" id="2364126"/>
    <lineage>
        <taxon>Eukaryota</taxon>
        <taxon>Sar</taxon>
        <taxon>Alveolata</taxon>
        <taxon>Dinophyceae</taxon>
        <taxon>Prorocentrales</taxon>
        <taxon>Prorocentraceae</taxon>
        <taxon>Prorocentrum</taxon>
    </lineage>
</organism>
<feature type="compositionally biased region" description="Basic residues" evidence="2">
    <location>
        <begin position="1838"/>
        <end position="1851"/>
    </location>
</feature>
<feature type="compositionally biased region" description="Gly residues" evidence="2">
    <location>
        <begin position="1794"/>
        <end position="1810"/>
    </location>
</feature>
<sequence length="3258" mass="347569">MPPVSQQRPPGTGQSAEQSVVRPRPLGDCLGPLTPRFERQHSQKLLSCGAVVTLAPAPGVQESCGPAAVGFGAAAGVAEQWCMEGFLLGAAEHASHVLSKVPVLSPSVATSVAEAVGALNRGAVACEGGLCAVYSESSGGYVILYRGGRSEEALALAGSCTERRPRAAGAASPCGNGGGRWRGPCAEDSLGHASTTASPCGSSSRQESPWRGDAGSSRRGSPESERGGRAEDVWAARVHPDVPPWSWASFKLGGEAEVGPLLGAAQTLRREDTTSTAQAVQWLNEGRIRRLSALAALGLPEVAQAYAARVLLRAAGRLPQLGDEAWRAETRLRWARATSGLPWPAAHGLAVAAPPAAGASPGAAPPDEAPRAVEELLAPARERLGRRVQDQLAAYDSGRAGARPPGECREDCEARLRTGALRELRALLERAAGEEGHAGDRSGCAEGAEACATAEASGPIWRVVGGAGRGGIVVRAGRGVGSPAEAERLATGSLVEQLALVRDRLRYQRLSGAGPPTGWVSVVIRGPGGEERPLAVRHGPEQLSRASPRPPPQRVALVGLMAAQIRTEGRLRRLRFVLLSVRGQEPWRPSGGGEDRSDFFFVLSWACATEELGEGLAGIVEEVNGLALPGPRIVSAPQAQPRSQFQHLREALGLAEELVRQAWAPVCPAPGEAEGCRSAWVVFGDDDDIWHPKRMAECSSAIVTHRRPRGVAAFATASRVVCARRRRVRPEEMPTTAGEVDAFLARGLGTRLDAEPGWAEWLRSDRAEPGVLPIPQELGLEYFDFCPRLRLVREFFARTPETVVSHRLCDLRFCEFLRSYPHRGREAGLVVSFFRPGCWMLFYATALPDAARWERSVEAAEHGEAGRYPGSVGPSALGIDVNDGHMSSSLVIGPVELELAERVFPEFQLYEASMTTSRLARYWAAFRSTMETHLIRRCQDKLDQRLFDVHVFVAVNSSFFRFSDWLERMPDQSRAESACRMMYYVGQGFAKAIASSLGVSILWVQPGIFYGTDVPPPCPAVVALRARAGAQRARAARAAGAPPRKAVGVAEALDVQPGLDLALWLYLAGSSKNGVQGHGELGRGVDGAATFAAKARPGDPIKQDALAFWVNAIKGCRQRRNQRAYSQHIRANYDTNYWKYPEGRPVRTTDMAELTDVMTEALPPACQRALTGPRDSAAPARRSRRGIREASDWRVPLDPAAGAGVGGSVPAHAAGAHDVRRGVGGHTHLRTRHLAHGHVRPAARLAERLQPGTEGWSGIWLRQAGSAARQARGRGVGGQGGQKIEILQRGAEEVKVGAVVFSTQLQGDIQNLEAKVVANLKQVADVGVAAFTKTIDDFKIELGKHQYYHNQARSGIVQVVAHAAVKFQEIEKAMLGSQKQMRDVEQQLRAQLQAEFAAFEGRLAWLSAVPPAPAPPLPSTSFHHVAGPSSCPDVRRLLLWAERHASVIDAAAERRRAAAAGGTERVEDISYVVLEATKFILHDSLLSRARTCDGRGSELWRKICSALECAAPQVVAARANSVEKRLPDELVRTGFQWGHRLVAFALVAEIERPLVAAPHLSAAGNVAVLEKDGGEINHEGAAVWTESGSSRSDLVDSMRALKAAAGADPLPDLGRDEIGRLVAKMALDKAKGVDVLRPADVRRLPSEGRSQFVAASSRAESAGAWPVQILLAVCATQRLNSRFWTACSADAFFRVSLRCSNTRASHDLVFAVHVDPSSPSLPLAKRHPAIGNAMVDSIAGAPWAALPQARSPAMGSEPSPGEEGAPEARNERLGRERVGGAAWVGGPLCDASGGAGAGGAGSCGSPGGARGPAWRRQRRRGAPAEQRRFGQPGAGRSRGGRGRPGGRRRCPSRGGVGRCRAGAGGGGAARRRVAVRQRPDLRDAAGVEAPSESQGASAGWLPQPVHRGAHTRITSARSRATACRRGSASWNASSPSWRIRHGRVHPQELGAQPVERRPAAGVRGDGEHPRAAAGHRRPVAAAPPERRQAPRQGQNRREHRGHRGQRGVRPGRRVCHGPGPGAAEDREAEELLPGAGLRLHLVRGRRVHRVPAGHVLRQVAAPQEPLPARADRRVLGHREPAGAAASPGHRLGPSAHARARAPGHHDDATGPLDVTRNISHEASDKLRRLLKLHHERQLERPKTPHWGCPCGESANWASRLSCRRCDKGAPLLTRQRAVERAAGPAAESAPPKPPGAAGKTKPRAKAKDKGEVVDLEGADDGGWVHGGGQPRRVRFAEAEARSGGQAPKLAEAVALLEADGLDIGEEQKKKVGLGKAETGPPEPKAPPTHQSVVQSAMWKVTNVGKKLEKAKAALAAAKEVLVDAQAAVEEASKHEAEQAGLSPAGPSALSADRDTLAQATLGARCVAELKGGMEVDSFFASVGALDDDERKELEAFLADKGCPLPKRAKLHLGREAAGPVCSEHCCEHPGAVGDWGFCESWVFDGLPELPTLDQLYAEFVSLLAEDLGGRFDWDAVETAKHAGREQGPSFVPRPAFTKAQGPFLRGCEQARRWRHIGSLLWEMLQARRRLRLEHRRPQELALLSALQGKLGRLAATDLVGDLFPRGEARRRRRQTELARELRAVGNLTFQEVQALEKHARAVAERSCEDAVWLQSFDADHARAMKLETITSMLDLSKVLSPRMLVGMVEDGIYRRLMREVSFHPGFEALRGRPPDLGPIRFALAGPRAQGHNEMVQLLEALIAGGLVSQFDLCVERSETDPGCQWCKLELGLKEVALAGRAAAPDDLGMLRGLVNLKFDQAPPPFNRSTGRDGIDYVTYVLDRLGAPQAGEEQDPATGWGSKGAGASAIPRFPLVLQRLPGCCDSGVGCRCGPEITAWALELLARVAPLACCVWGALEVAAWAVKPLFELGALACCVSDGLDVAARTVDLPAEFAVAALAAVLLAELAVHIICERSGVAQAVEPPLAKPAFLACILRGGPAPREPCVNGGLGVAARAAEVLTELSLPACCVRRGPDVTARTAEPLAELAVLLREGRPRGRHAGRAAVGQVHRAVMGGCGLAVLACWGRAAWRSSRGPWRCWAELAAPARVARCGPEIAARVAKPLAQLPRPACCPELGLLAGIVEGWPEVAARAAVELLAELGAFVAKLGEARRAYAMAAGVAHDRRRPQGPGRIDAHRAFGISDHRRFEAAGSPCKLLREKCMPSDRATAKAAPARSAAASAEQGTSAEGGHRCQHGPRHARGAGTASALARAGVRSAFRMGKREHAHVEGVQERSGCTESQDARVPMAILPWWRSL</sequence>
<feature type="compositionally biased region" description="Low complexity" evidence="2">
    <location>
        <begin position="1751"/>
        <end position="1763"/>
    </location>
</feature>
<feature type="region of interest" description="Disordered" evidence="2">
    <location>
        <begin position="3169"/>
        <end position="3210"/>
    </location>
</feature>
<name>A0ABN9TV77_9DINO</name>
<feature type="compositionally biased region" description="Basic and acidic residues" evidence="2">
    <location>
        <begin position="1954"/>
        <end position="1970"/>
    </location>
</feature>
<feature type="compositionally biased region" description="Basic and acidic residues" evidence="2">
    <location>
        <begin position="220"/>
        <end position="234"/>
    </location>
</feature>
<feature type="compositionally biased region" description="Polar residues" evidence="2">
    <location>
        <begin position="1"/>
        <end position="18"/>
    </location>
</feature>
<proteinExistence type="predicted"/>
<feature type="coiled-coil region" evidence="1">
    <location>
        <begin position="2307"/>
        <end position="2334"/>
    </location>
</feature>
<gene>
    <name evidence="3" type="ORF">PCOR1329_LOCUS42365</name>
</gene>
<feature type="compositionally biased region" description="Low complexity" evidence="2">
    <location>
        <begin position="2181"/>
        <end position="2199"/>
    </location>
</feature>
<feature type="compositionally biased region" description="Basic and acidic residues" evidence="2">
    <location>
        <begin position="531"/>
        <end position="540"/>
    </location>
</feature>
<feature type="region of interest" description="Disordered" evidence="2">
    <location>
        <begin position="1"/>
        <end position="25"/>
    </location>
</feature>
<feature type="compositionally biased region" description="Basic residues" evidence="2">
    <location>
        <begin position="1997"/>
        <end position="2015"/>
    </location>
</feature>
<feature type="compositionally biased region" description="Polar residues" evidence="2">
    <location>
        <begin position="192"/>
        <end position="207"/>
    </location>
</feature>
<feature type="region of interest" description="Disordered" evidence="2">
    <location>
        <begin position="185"/>
        <end position="234"/>
    </location>
</feature>
<feature type="compositionally biased region" description="Low complexity" evidence="2">
    <location>
        <begin position="3171"/>
        <end position="3183"/>
    </location>
</feature>
<keyword evidence="1" id="KW-0175">Coiled coil</keyword>
<evidence type="ECO:0000313" key="3">
    <source>
        <dbReference type="EMBL" id="CAK0849762.1"/>
    </source>
</evidence>
<feature type="region of interest" description="Disordered" evidence="2">
    <location>
        <begin position="2178"/>
        <end position="2210"/>
    </location>
</feature>